<dbReference type="AlphaFoldDB" id="A0A6A6SU73"/>
<evidence type="ECO:0000259" key="2">
    <source>
        <dbReference type="Pfam" id="PF07110"/>
    </source>
</evidence>
<dbReference type="Gene3D" id="3.30.70.100">
    <property type="match status" value="1"/>
</dbReference>
<dbReference type="GO" id="GO:0016491">
    <property type="term" value="F:oxidoreductase activity"/>
    <property type="evidence" value="ECO:0007669"/>
    <property type="project" value="InterPro"/>
</dbReference>
<feature type="domain" description="EthD" evidence="2">
    <location>
        <begin position="11"/>
        <end position="107"/>
    </location>
</feature>
<dbReference type="EMBL" id="MU004449">
    <property type="protein sequence ID" value="KAF2650607.1"/>
    <property type="molecule type" value="Genomic_DNA"/>
</dbReference>
<name>A0A6A6SU73_9PLEO</name>
<keyword evidence="4" id="KW-1185">Reference proteome</keyword>
<sequence length="136" mass="15530">MYSLTICGYRKPGLTADEHRDYMVNVHAPAVQDLMVEYGIKRYTMTHNHPSTREKVVQLFDPQPVNQADYDVIIQIMFDDPEDFVRLKSDPTYRAKILPDHHNFADTTRGVMTMGLVTDLVMDGKKVNGELSKQAA</sequence>
<evidence type="ECO:0000313" key="4">
    <source>
        <dbReference type="Proteomes" id="UP000799324"/>
    </source>
</evidence>
<evidence type="ECO:0000256" key="1">
    <source>
        <dbReference type="ARBA" id="ARBA00005986"/>
    </source>
</evidence>
<organism evidence="3 4">
    <name type="scientific">Lophiostoma macrostomum CBS 122681</name>
    <dbReference type="NCBI Taxonomy" id="1314788"/>
    <lineage>
        <taxon>Eukaryota</taxon>
        <taxon>Fungi</taxon>
        <taxon>Dikarya</taxon>
        <taxon>Ascomycota</taxon>
        <taxon>Pezizomycotina</taxon>
        <taxon>Dothideomycetes</taxon>
        <taxon>Pleosporomycetidae</taxon>
        <taxon>Pleosporales</taxon>
        <taxon>Lophiostomataceae</taxon>
        <taxon>Lophiostoma</taxon>
    </lineage>
</organism>
<dbReference type="Proteomes" id="UP000799324">
    <property type="component" value="Unassembled WGS sequence"/>
</dbReference>
<accession>A0A6A6SU73</accession>
<dbReference type="OrthoDB" id="3454835at2759"/>
<dbReference type="InterPro" id="IPR009799">
    <property type="entry name" value="EthD_dom"/>
</dbReference>
<dbReference type="Pfam" id="PF07110">
    <property type="entry name" value="EthD"/>
    <property type="match status" value="1"/>
</dbReference>
<evidence type="ECO:0000313" key="3">
    <source>
        <dbReference type="EMBL" id="KAF2650607.1"/>
    </source>
</evidence>
<dbReference type="SUPFAM" id="SSF54909">
    <property type="entry name" value="Dimeric alpha+beta barrel"/>
    <property type="match status" value="1"/>
</dbReference>
<reference evidence="3" key="1">
    <citation type="journal article" date="2020" name="Stud. Mycol.">
        <title>101 Dothideomycetes genomes: a test case for predicting lifestyles and emergence of pathogens.</title>
        <authorList>
            <person name="Haridas S."/>
            <person name="Albert R."/>
            <person name="Binder M."/>
            <person name="Bloem J."/>
            <person name="Labutti K."/>
            <person name="Salamov A."/>
            <person name="Andreopoulos B."/>
            <person name="Baker S."/>
            <person name="Barry K."/>
            <person name="Bills G."/>
            <person name="Bluhm B."/>
            <person name="Cannon C."/>
            <person name="Castanera R."/>
            <person name="Culley D."/>
            <person name="Daum C."/>
            <person name="Ezra D."/>
            <person name="Gonzalez J."/>
            <person name="Henrissat B."/>
            <person name="Kuo A."/>
            <person name="Liang C."/>
            <person name="Lipzen A."/>
            <person name="Lutzoni F."/>
            <person name="Magnuson J."/>
            <person name="Mondo S."/>
            <person name="Nolan M."/>
            <person name="Ohm R."/>
            <person name="Pangilinan J."/>
            <person name="Park H.-J."/>
            <person name="Ramirez L."/>
            <person name="Alfaro M."/>
            <person name="Sun H."/>
            <person name="Tritt A."/>
            <person name="Yoshinaga Y."/>
            <person name="Zwiers L.-H."/>
            <person name="Turgeon B."/>
            <person name="Goodwin S."/>
            <person name="Spatafora J."/>
            <person name="Crous P."/>
            <person name="Grigoriev I."/>
        </authorList>
    </citation>
    <scope>NUCLEOTIDE SEQUENCE</scope>
    <source>
        <strain evidence="3">CBS 122681</strain>
    </source>
</reference>
<dbReference type="InterPro" id="IPR011008">
    <property type="entry name" value="Dimeric_a/b-barrel"/>
</dbReference>
<proteinExistence type="inferred from homology"/>
<protein>
    <recommendedName>
        <fullName evidence="2">EthD domain-containing protein</fullName>
    </recommendedName>
</protein>
<comment type="similarity">
    <text evidence="1">Belongs to the tpcK family.</text>
</comment>
<gene>
    <name evidence="3" type="ORF">K491DRAFT_682843</name>
</gene>